<reference evidence="2" key="1">
    <citation type="journal article" date="2014" name="Int. J. Syst. Evol. Microbiol.">
        <title>Complete genome sequence of Corynebacterium casei LMG S-19264T (=DSM 44701T), isolated from a smear-ripened cheese.</title>
        <authorList>
            <consortium name="US DOE Joint Genome Institute (JGI-PGF)"/>
            <person name="Walter F."/>
            <person name="Albersmeier A."/>
            <person name="Kalinowski J."/>
            <person name="Ruckert C."/>
        </authorList>
    </citation>
    <scope>NUCLEOTIDE SEQUENCE</scope>
    <source>
        <strain evidence="2">JCM 31311</strain>
    </source>
</reference>
<feature type="region of interest" description="Disordered" evidence="1">
    <location>
        <begin position="72"/>
        <end position="94"/>
    </location>
</feature>
<gene>
    <name evidence="2" type="ORF">GCM10008957_47550</name>
</gene>
<evidence type="ECO:0000313" key="2">
    <source>
        <dbReference type="EMBL" id="GGR31348.1"/>
    </source>
</evidence>
<proteinExistence type="predicted"/>
<protein>
    <submittedName>
        <fullName evidence="2">Uncharacterized protein</fullName>
    </submittedName>
</protein>
<dbReference type="Proteomes" id="UP000603865">
    <property type="component" value="Unassembled WGS sequence"/>
</dbReference>
<dbReference type="AlphaFoldDB" id="A0A918CN23"/>
<reference evidence="2" key="2">
    <citation type="submission" date="2020-09" db="EMBL/GenBank/DDBJ databases">
        <authorList>
            <person name="Sun Q."/>
            <person name="Ohkuma M."/>
        </authorList>
    </citation>
    <scope>NUCLEOTIDE SEQUENCE</scope>
    <source>
        <strain evidence="2">JCM 31311</strain>
    </source>
</reference>
<dbReference type="EMBL" id="BMQL01000052">
    <property type="protein sequence ID" value="GGR31348.1"/>
    <property type="molecule type" value="Genomic_DNA"/>
</dbReference>
<evidence type="ECO:0000256" key="1">
    <source>
        <dbReference type="SAM" id="MobiDB-lite"/>
    </source>
</evidence>
<sequence>MTRRHARKSFADRRRAQELREKYEDRLATAPDSVEYRRITGEYTRELKGRVPLPDGPGFYLCDLGLPERPTFPHLHPNAQLPPVIRTPTRRNRR</sequence>
<organism evidence="2 3">
    <name type="scientific">Deinococcus ruber</name>
    <dbReference type="NCBI Taxonomy" id="1848197"/>
    <lineage>
        <taxon>Bacteria</taxon>
        <taxon>Thermotogati</taxon>
        <taxon>Deinococcota</taxon>
        <taxon>Deinococci</taxon>
        <taxon>Deinococcales</taxon>
        <taxon>Deinococcaceae</taxon>
        <taxon>Deinococcus</taxon>
    </lineage>
</organism>
<comment type="caution">
    <text evidence="2">The sequence shown here is derived from an EMBL/GenBank/DDBJ whole genome shotgun (WGS) entry which is preliminary data.</text>
</comment>
<name>A0A918CN23_9DEIO</name>
<evidence type="ECO:0000313" key="3">
    <source>
        <dbReference type="Proteomes" id="UP000603865"/>
    </source>
</evidence>
<keyword evidence="3" id="KW-1185">Reference proteome</keyword>
<accession>A0A918CN23</accession>
<dbReference type="RefSeq" id="WP_189093010.1">
    <property type="nucleotide sequence ID" value="NZ_BMQL01000052.1"/>
</dbReference>